<evidence type="ECO:0000256" key="5">
    <source>
        <dbReference type="SAM" id="MobiDB-lite"/>
    </source>
</evidence>
<evidence type="ECO:0000256" key="3">
    <source>
        <dbReference type="ARBA" id="ARBA00022824"/>
    </source>
</evidence>
<dbReference type="Proteomes" id="UP001318860">
    <property type="component" value="Unassembled WGS sequence"/>
</dbReference>
<feature type="domain" description="MRH" evidence="7">
    <location>
        <begin position="593"/>
        <end position="688"/>
    </location>
</feature>
<feature type="region of interest" description="Disordered" evidence="5">
    <location>
        <begin position="288"/>
        <end position="336"/>
    </location>
</feature>
<keyword evidence="9" id="KW-1185">Reference proteome</keyword>
<keyword evidence="2 6" id="KW-0732">Signal</keyword>
<evidence type="ECO:0000256" key="4">
    <source>
        <dbReference type="ARBA" id="ARBA00023157"/>
    </source>
</evidence>
<dbReference type="InterPro" id="IPR039794">
    <property type="entry name" value="Gtb1-like"/>
</dbReference>
<sequence length="700" mass="79354">MNTIRLHNLLFFGCIFLLIHGITRSATSAPLKDSLLGVSPEGGFASSLSLSCPFCRIFSLLCVNVCIVYPKWCVQKVRLKTGCGADEIYYKGFSSSSAIKCKDGSKKFNKSQLNDDFCDCPDGSDEPGTSACPNGKFYCKNTGHAPVILYSSRVNDGICGKHALLLTLLFEMMATIVLRAFQTFVVQRSCAFERGLLLLAYCCDGSDEYDGKTKCVNTCWEAGRVAREKLKKKIATYQEGVTIRRQEIEQAKLGIAKEEGELLKLKDQEKILKELVEKLKERKEQIEKAEEKERLQKEKEEKERKEAEEPKENEIKAEVSESMQNDNIGTVDQPHRRVFNNYGRKLNLGLQDSAEDHHESANEPELSDHSVEDRLPNDGVEVNEGPVQKTEQLGEESTFDDKTGLDTGNQDDNIAEDTESLSREELGRRVASRWTGEKTEQHEEFDASIDKDHQNPDETPNETNDEENNGYVSEYDDHKYDDDDSEDQVDDFGGRIIMIQVLLKHPSLMMSQTYITGTSGSSLLEKIQKTVKSIFQAVNLFQTPVNITEAAHVRKEYDESSAKLSKIQSRISSLRQKLKQDFGPEKEFYSFYGQCFESKQNKYVYKVCPFKEASQVEGYSTTRLGSWEKFEDSYRFMQFLNGDKCWNGPDRSIKVKLRCGLKNELTDVDEPSRCEYLALLSTPALCLDSRLKVAFQATLF</sequence>
<dbReference type="InterPro" id="IPR036607">
    <property type="entry name" value="PRKCSH"/>
</dbReference>
<dbReference type="PANTHER" id="PTHR12630:SF1">
    <property type="entry name" value="GLUCOSIDASE 2 SUBUNIT BETA"/>
    <property type="match status" value="1"/>
</dbReference>
<evidence type="ECO:0000313" key="9">
    <source>
        <dbReference type="Proteomes" id="UP001318860"/>
    </source>
</evidence>
<comment type="caution">
    <text evidence="8">The sequence shown here is derived from an EMBL/GenBank/DDBJ whole genome shotgun (WGS) entry which is preliminary data.</text>
</comment>
<evidence type="ECO:0000256" key="1">
    <source>
        <dbReference type="ARBA" id="ARBA00022387"/>
    </source>
</evidence>
<keyword evidence="3" id="KW-0256">Endoplasmic reticulum</keyword>
<evidence type="ECO:0000256" key="6">
    <source>
        <dbReference type="SAM" id="SignalP"/>
    </source>
</evidence>
<feature type="compositionally biased region" description="Polar residues" evidence="5">
    <location>
        <begin position="321"/>
        <end position="330"/>
    </location>
</feature>
<proteinExistence type="predicted"/>
<dbReference type="PROSITE" id="PS51914">
    <property type="entry name" value="MRH"/>
    <property type="match status" value="1"/>
</dbReference>
<dbReference type="EMBL" id="JABTTQ020000012">
    <property type="protein sequence ID" value="KAK6145052.1"/>
    <property type="molecule type" value="Genomic_DNA"/>
</dbReference>
<dbReference type="SUPFAM" id="SSF50911">
    <property type="entry name" value="Mannose 6-phosphate receptor domain"/>
    <property type="match status" value="1"/>
</dbReference>
<dbReference type="InterPro" id="IPR044865">
    <property type="entry name" value="MRH_dom"/>
</dbReference>
<feature type="region of interest" description="Disordered" evidence="5">
    <location>
        <begin position="349"/>
        <end position="488"/>
    </location>
</feature>
<dbReference type="InterPro" id="IPR009011">
    <property type="entry name" value="Man6P_isomerase_rcpt-bd_dom_sf"/>
</dbReference>
<dbReference type="Pfam" id="PF12999">
    <property type="entry name" value="PRKCSH-like"/>
    <property type="match status" value="1"/>
</dbReference>
<feature type="compositionally biased region" description="Basic and acidic residues" evidence="5">
    <location>
        <begin position="435"/>
        <end position="456"/>
    </location>
</feature>
<evidence type="ECO:0000259" key="7">
    <source>
        <dbReference type="PROSITE" id="PS51914"/>
    </source>
</evidence>
<feature type="compositionally biased region" description="Basic and acidic residues" evidence="5">
    <location>
        <begin position="354"/>
        <end position="376"/>
    </location>
</feature>
<dbReference type="PANTHER" id="PTHR12630">
    <property type="entry name" value="N-LINKED OLIGOSACCHARIDE PROCESSING"/>
    <property type="match status" value="1"/>
</dbReference>
<feature type="compositionally biased region" description="Basic and acidic residues" evidence="5">
    <location>
        <begin position="288"/>
        <end position="319"/>
    </location>
</feature>
<evidence type="ECO:0000256" key="2">
    <source>
        <dbReference type="ARBA" id="ARBA00022729"/>
    </source>
</evidence>
<protein>
    <recommendedName>
        <fullName evidence="1">Glucosidase 2 subunit beta</fullName>
    </recommendedName>
</protein>
<feature type="compositionally biased region" description="Acidic residues" evidence="5">
    <location>
        <begin position="459"/>
        <end position="468"/>
    </location>
</feature>
<name>A0ABR0WBQ5_REHGL</name>
<keyword evidence="4" id="KW-1015">Disulfide bond</keyword>
<dbReference type="InterPro" id="IPR028146">
    <property type="entry name" value="PRKCSH_N"/>
</dbReference>
<feature type="signal peptide" evidence="6">
    <location>
        <begin position="1"/>
        <end position="28"/>
    </location>
</feature>
<accession>A0ABR0WBQ5</accession>
<gene>
    <name evidence="8" type="ORF">DH2020_021872</name>
</gene>
<dbReference type="Gene3D" id="2.70.130.10">
    <property type="entry name" value="Mannose-6-phosphate receptor binding domain"/>
    <property type="match status" value="1"/>
</dbReference>
<organism evidence="8 9">
    <name type="scientific">Rehmannia glutinosa</name>
    <name type="common">Chinese foxglove</name>
    <dbReference type="NCBI Taxonomy" id="99300"/>
    <lineage>
        <taxon>Eukaryota</taxon>
        <taxon>Viridiplantae</taxon>
        <taxon>Streptophyta</taxon>
        <taxon>Embryophyta</taxon>
        <taxon>Tracheophyta</taxon>
        <taxon>Spermatophyta</taxon>
        <taxon>Magnoliopsida</taxon>
        <taxon>eudicotyledons</taxon>
        <taxon>Gunneridae</taxon>
        <taxon>Pentapetalae</taxon>
        <taxon>asterids</taxon>
        <taxon>lamiids</taxon>
        <taxon>Lamiales</taxon>
        <taxon>Orobanchaceae</taxon>
        <taxon>Rehmannieae</taxon>
        <taxon>Rehmannia</taxon>
    </lineage>
</organism>
<reference evidence="8 9" key="1">
    <citation type="journal article" date="2021" name="Comput. Struct. Biotechnol. J.">
        <title>De novo genome assembly of the potent medicinal plant Rehmannia glutinosa using nanopore technology.</title>
        <authorList>
            <person name="Ma L."/>
            <person name="Dong C."/>
            <person name="Song C."/>
            <person name="Wang X."/>
            <person name="Zheng X."/>
            <person name="Niu Y."/>
            <person name="Chen S."/>
            <person name="Feng W."/>
        </authorList>
    </citation>
    <scope>NUCLEOTIDE SEQUENCE [LARGE SCALE GENOMIC DNA]</scope>
    <source>
        <strain evidence="8">DH-2019</strain>
    </source>
</reference>
<dbReference type="Pfam" id="PF13015">
    <property type="entry name" value="PRKCSH_1"/>
    <property type="match status" value="1"/>
</dbReference>
<feature type="chain" id="PRO_5047052362" description="Glucosidase 2 subunit beta" evidence="6">
    <location>
        <begin position="29"/>
        <end position="700"/>
    </location>
</feature>
<evidence type="ECO:0000313" key="8">
    <source>
        <dbReference type="EMBL" id="KAK6145052.1"/>
    </source>
</evidence>